<organism evidence="1 2">
    <name type="scientific">Paraglaciecola polaris LMG 21857</name>
    <dbReference type="NCBI Taxonomy" id="1129793"/>
    <lineage>
        <taxon>Bacteria</taxon>
        <taxon>Pseudomonadati</taxon>
        <taxon>Pseudomonadota</taxon>
        <taxon>Gammaproteobacteria</taxon>
        <taxon>Alteromonadales</taxon>
        <taxon>Alteromonadaceae</taxon>
        <taxon>Paraglaciecola</taxon>
    </lineage>
</organism>
<comment type="caution">
    <text evidence="1">The sequence shown here is derived from an EMBL/GenBank/DDBJ whole genome shotgun (WGS) entry which is preliminary data.</text>
</comment>
<protein>
    <submittedName>
        <fullName evidence="1">Uncharacterized protein</fullName>
    </submittedName>
</protein>
<proteinExistence type="predicted"/>
<dbReference type="OrthoDB" id="6089189at2"/>
<dbReference type="AlphaFoldDB" id="K6ZV93"/>
<evidence type="ECO:0000313" key="2">
    <source>
        <dbReference type="Proteomes" id="UP000006322"/>
    </source>
</evidence>
<sequence>MKFFTSLLNAIFTGKTSAKKNVIILGTDYPEYKLSKALSREGACQILFFIESDPWRHKTRFDNATCKYLTELTALCEKHNIEHIYYVDNKWLDLVDPDLRSLLLKAP</sequence>
<evidence type="ECO:0000313" key="1">
    <source>
        <dbReference type="EMBL" id="GAC34207.1"/>
    </source>
</evidence>
<dbReference type="STRING" id="1129793.GPLA_3318"/>
<dbReference type="Proteomes" id="UP000006322">
    <property type="component" value="Unassembled WGS sequence"/>
</dbReference>
<name>K6ZV93_9ALTE</name>
<accession>K6ZV93</accession>
<gene>
    <name evidence="1" type="ORF">GPLA_3318</name>
</gene>
<dbReference type="RefSeq" id="WP_007105973.1">
    <property type="nucleotide sequence ID" value="NZ_BAER01000096.1"/>
</dbReference>
<reference evidence="2" key="1">
    <citation type="journal article" date="2014" name="Environ. Microbiol.">
        <title>Comparative genomics of the marine bacterial genus Glaciecola reveals the high degree of genomic diversity and genomic characteristic for cold adaptation.</title>
        <authorList>
            <person name="Qin Q.L."/>
            <person name="Xie B.B."/>
            <person name="Yu Y."/>
            <person name="Shu Y.L."/>
            <person name="Rong J.C."/>
            <person name="Zhang Y.J."/>
            <person name="Zhao D.L."/>
            <person name="Chen X.L."/>
            <person name="Zhang X.Y."/>
            <person name="Chen B."/>
            <person name="Zhou B.C."/>
            <person name="Zhang Y.Z."/>
        </authorList>
    </citation>
    <scope>NUCLEOTIDE SEQUENCE [LARGE SCALE GENOMIC DNA]</scope>
    <source>
        <strain evidence="2">LMG 21857</strain>
    </source>
</reference>
<dbReference type="EMBL" id="BAER01000096">
    <property type="protein sequence ID" value="GAC34207.1"/>
    <property type="molecule type" value="Genomic_DNA"/>
</dbReference>
<keyword evidence="2" id="KW-1185">Reference proteome</keyword>